<dbReference type="STRING" id="45351.A7SC75"/>
<keyword evidence="5" id="KW-0677">Repeat</keyword>
<evidence type="ECO:0000259" key="16">
    <source>
        <dbReference type="Pfam" id="PF24105"/>
    </source>
</evidence>
<dbReference type="OrthoDB" id="71227at2759"/>
<feature type="repeat" description="WD" evidence="15">
    <location>
        <begin position="119"/>
        <end position="160"/>
    </location>
</feature>
<dbReference type="SMART" id="SM00320">
    <property type="entry name" value="WD40"/>
    <property type="match status" value="5"/>
</dbReference>
<evidence type="ECO:0000256" key="6">
    <source>
        <dbReference type="ARBA" id="ARBA00022763"/>
    </source>
</evidence>
<feature type="non-terminal residue" evidence="17">
    <location>
        <position position="404"/>
    </location>
</feature>
<evidence type="ECO:0000256" key="12">
    <source>
        <dbReference type="ARBA" id="ARBA00055488"/>
    </source>
</evidence>
<dbReference type="InterPro" id="IPR001632">
    <property type="entry name" value="WD40_G-protein_beta-like"/>
</dbReference>
<dbReference type="InterPro" id="IPR001680">
    <property type="entry name" value="WD40_rpt"/>
</dbReference>
<comment type="function">
    <text evidence="12">Acts as a component of the histone chaperone complex chromatin assembly factor 1 (CAF-1), which assembles histone octamers onto DNA during replication and repair. CAF-1 performs the first step of the nucleosome assembly process, bringing newly synthesized histones H3 and H4 to replicating DNA; histones H2A/H2B can bind to this chromatin precursor subsequent to DNA replication to complete the histone octamer.</text>
</comment>
<evidence type="ECO:0000256" key="13">
    <source>
        <dbReference type="ARBA" id="ARBA00070759"/>
    </source>
</evidence>
<evidence type="ECO:0000313" key="18">
    <source>
        <dbReference type="Proteomes" id="UP000001593"/>
    </source>
</evidence>
<dbReference type="EMBL" id="DS469621">
    <property type="protein sequence ID" value="EDO38692.1"/>
    <property type="molecule type" value="Genomic_DNA"/>
</dbReference>
<dbReference type="Proteomes" id="UP000001593">
    <property type="component" value="Unassembled WGS sequence"/>
</dbReference>
<comment type="similarity">
    <text evidence="2">Belongs to the WD repeat HIR1 family.</text>
</comment>
<evidence type="ECO:0000256" key="1">
    <source>
        <dbReference type="ARBA" id="ARBA00004123"/>
    </source>
</evidence>
<keyword evidence="18" id="KW-1185">Reference proteome</keyword>
<dbReference type="SUPFAM" id="SSF50978">
    <property type="entry name" value="WD40 repeat-like"/>
    <property type="match status" value="1"/>
</dbReference>
<dbReference type="GO" id="GO:0006260">
    <property type="term" value="P:DNA replication"/>
    <property type="evidence" value="ECO:0007669"/>
    <property type="project" value="UniProtKB-KW"/>
</dbReference>
<feature type="domain" description="CAF1B/HIR1 beta-propeller" evidence="16">
    <location>
        <begin position="1"/>
        <end position="386"/>
    </location>
</feature>
<dbReference type="InterPro" id="IPR055410">
    <property type="entry name" value="Beta-prop_CAF1B_HIR1"/>
</dbReference>
<keyword evidence="10" id="KW-0539">Nucleus</keyword>
<keyword evidence="3 15" id="KW-0853">WD repeat</keyword>
<gene>
    <name evidence="17" type="ORF">NEMVEDRAFT_v1g112997</name>
</gene>
<keyword evidence="11" id="KW-0131">Cell cycle</keyword>
<dbReference type="HOGENOM" id="CLU_010127_5_1_1"/>
<evidence type="ECO:0000256" key="4">
    <source>
        <dbReference type="ARBA" id="ARBA00022705"/>
    </source>
</evidence>
<dbReference type="KEGG" id="nve:5510286"/>
<organism evidence="17 18">
    <name type="scientific">Nematostella vectensis</name>
    <name type="common">Starlet sea anemone</name>
    <dbReference type="NCBI Taxonomy" id="45351"/>
    <lineage>
        <taxon>Eukaryota</taxon>
        <taxon>Metazoa</taxon>
        <taxon>Cnidaria</taxon>
        <taxon>Anthozoa</taxon>
        <taxon>Hexacorallia</taxon>
        <taxon>Actiniaria</taxon>
        <taxon>Edwardsiidae</taxon>
        <taxon>Nematostella</taxon>
    </lineage>
</organism>
<keyword evidence="9" id="KW-0234">DNA repair</keyword>
<proteinExistence type="inferred from homology"/>
<evidence type="ECO:0000256" key="5">
    <source>
        <dbReference type="ARBA" id="ARBA00022737"/>
    </source>
</evidence>
<dbReference type="GO" id="GO:0006335">
    <property type="term" value="P:DNA replication-dependent chromatin assembly"/>
    <property type="evidence" value="ECO:0007669"/>
    <property type="project" value="InterPro"/>
</dbReference>
<feature type="repeat" description="WD" evidence="15">
    <location>
        <begin position="60"/>
        <end position="93"/>
    </location>
</feature>
<evidence type="ECO:0000256" key="8">
    <source>
        <dbReference type="ARBA" id="ARBA00023186"/>
    </source>
</evidence>
<reference evidence="17 18" key="1">
    <citation type="journal article" date="2007" name="Science">
        <title>Sea anemone genome reveals ancestral eumetazoan gene repertoire and genomic organization.</title>
        <authorList>
            <person name="Putnam N.H."/>
            <person name="Srivastava M."/>
            <person name="Hellsten U."/>
            <person name="Dirks B."/>
            <person name="Chapman J."/>
            <person name="Salamov A."/>
            <person name="Terry A."/>
            <person name="Shapiro H."/>
            <person name="Lindquist E."/>
            <person name="Kapitonov V.V."/>
            <person name="Jurka J."/>
            <person name="Genikhovich G."/>
            <person name="Grigoriev I.V."/>
            <person name="Lucas S.M."/>
            <person name="Steele R.E."/>
            <person name="Finnerty J.R."/>
            <person name="Technau U."/>
            <person name="Martindale M.Q."/>
            <person name="Rokhsar D.S."/>
        </authorList>
    </citation>
    <scope>NUCLEOTIDE SEQUENCE [LARGE SCALE GENOMIC DNA]</scope>
    <source>
        <strain evidence="18">CH2 X CH6</strain>
    </source>
</reference>
<protein>
    <recommendedName>
        <fullName evidence="13">Chromatin assembly factor 1 subunit B</fullName>
    </recommendedName>
    <alternativeName>
        <fullName evidence="14">Chromatin assembly factor I p60 subunit</fullName>
    </alternativeName>
</protein>
<evidence type="ECO:0000313" key="17">
    <source>
        <dbReference type="EMBL" id="EDO38692.1"/>
    </source>
</evidence>
<dbReference type="PROSITE" id="PS50294">
    <property type="entry name" value="WD_REPEATS_REGION"/>
    <property type="match status" value="2"/>
</dbReference>
<dbReference type="Pfam" id="PF24105">
    <property type="entry name" value="Beta-prop_CAF1B_HIR1"/>
    <property type="match status" value="1"/>
</dbReference>
<dbReference type="AlphaFoldDB" id="A7SC75"/>
<evidence type="ECO:0000256" key="15">
    <source>
        <dbReference type="PROSITE-ProRule" id="PRU00221"/>
    </source>
</evidence>
<accession>A7SC75</accession>
<evidence type="ECO:0000256" key="11">
    <source>
        <dbReference type="ARBA" id="ARBA00023306"/>
    </source>
</evidence>
<evidence type="ECO:0000256" key="2">
    <source>
        <dbReference type="ARBA" id="ARBA00007306"/>
    </source>
</evidence>
<comment type="subcellular location">
    <subcellularLocation>
        <location evidence="1">Nucleus</location>
    </subcellularLocation>
</comment>
<evidence type="ECO:0000256" key="3">
    <source>
        <dbReference type="ARBA" id="ARBA00022574"/>
    </source>
</evidence>
<dbReference type="Gene3D" id="2.130.10.10">
    <property type="entry name" value="YVTN repeat-like/Quinoprotein amine dehydrogenase"/>
    <property type="match status" value="2"/>
</dbReference>
<evidence type="ECO:0000256" key="9">
    <source>
        <dbReference type="ARBA" id="ARBA00023204"/>
    </source>
</evidence>
<dbReference type="GO" id="GO:0033186">
    <property type="term" value="C:CAF-1 complex"/>
    <property type="evidence" value="ECO:0000318"/>
    <property type="project" value="GO_Central"/>
</dbReference>
<dbReference type="PhylomeDB" id="A7SC75"/>
<dbReference type="eggNOG" id="KOG1009">
    <property type="taxonomic scope" value="Eukaryota"/>
</dbReference>
<dbReference type="GO" id="GO:0006334">
    <property type="term" value="P:nucleosome assembly"/>
    <property type="evidence" value="ECO:0000318"/>
    <property type="project" value="GO_Central"/>
</dbReference>
<dbReference type="PANTHER" id="PTHR15271:SF4">
    <property type="entry name" value="CHROMATIN ASSEMBLY FACTOR 1 SUBUNIT B"/>
    <property type="match status" value="1"/>
</dbReference>
<feature type="repeat" description="WD" evidence="15">
    <location>
        <begin position="161"/>
        <end position="193"/>
    </location>
</feature>
<dbReference type="PANTHER" id="PTHR15271">
    <property type="entry name" value="CHROMATIN ASSEMBLY FACTOR 1 SUBUNIT B"/>
    <property type="match status" value="1"/>
</dbReference>
<dbReference type="OMA" id="CTTPEIS"/>
<dbReference type="GO" id="GO:0005634">
    <property type="term" value="C:nucleus"/>
    <property type="evidence" value="ECO:0000318"/>
    <property type="project" value="GO_Central"/>
</dbReference>
<keyword evidence="7" id="KW-0156">Chromatin regulator</keyword>
<keyword evidence="6" id="KW-0227">DNA damage</keyword>
<evidence type="ECO:0000256" key="14">
    <source>
        <dbReference type="ARBA" id="ARBA00082781"/>
    </source>
</evidence>
<dbReference type="GO" id="GO:0006281">
    <property type="term" value="P:DNA repair"/>
    <property type="evidence" value="ECO:0007669"/>
    <property type="project" value="UniProtKB-KW"/>
</dbReference>
<evidence type="ECO:0000256" key="10">
    <source>
        <dbReference type="ARBA" id="ARBA00023242"/>
    </source>
</evidence>
<dbReference type="PROSITE" id="PS50082">
    <property type="entry name" value="WD_REPEATS_2"/>
    <property type="match status" value="3"/>
</dbReference>
<dbReference type="FunCoup" id="A7SC75">
    <property type="interactions" value="535"/>
</dbReference>
<dbReference type="InterPro" id="IPR015943">
    <property type="entry name" value="WD40/YVTN_repeat-like_dom_sf"/>
</dbReference>
<dbReference type="InterPro" id="IPR045145">
    <property type="entry name" value="PTHR15271"/>
</dbReference>
<name>A7SC75_NEMVE</name>
<dbReference type="InterPro" id="IPR036322">
    <property type="entry name" value="WD40_repeat_dom_sf"/>
</dbReference>
<dbReference type="FunFam" id="2.130.10.10:FF:000248">
    <property type="entry name" value="Chromatin assembly factor 1 subunit B"/>
    <property type="match status" value="1"/>
</dbReference>
<dbReference type="InParanoid" id="A7SC75"/>
<keyword evidence="4" id="KW-0235">DNA replication</keyword>
<evidence type="ECO:0000256" key="7">
    <source>
        <dbReference type="ARBA" id="ARBA00022853"/>
    </source>
</evidence>
<keyword evidence="8" id="KW-0143">Chaperone</keyword>
<sequence>MKLVTPEIAWHGKEPVLSVDFCKIGAFSRLASAGADTDIKIWSVTCSENGSNNLKFLSNLTRHTKAVNVVRFSPKEELLASAGDDSVVFIWKLTCSSEHQHILDDENDNLETWTVSKMLRGHIEDVYDLAWSPDGTQLLSGSVDNSAIIWDAIKGTKLTILKDHKHYVQGVCWDPLGQYVVTNSSDRSCRLYNSLSYRCCYNINKLSANVMSKNTEKGEAIKPTRMFHDEAMLTFFRRPTFTPDGTHFIVPAGKLELQNQVVHTTYIFSRNSPSKPVCFLQSPKKPTVAVRCCPAVFELRDSKESDKENSGRNSSLSKLPYRMVFAVATLDAVLLYDTQQQVPFAYVSNIHYSGISDMAWSNNGSTLVISSTDGYCSMLYFKDGELGTPYKHSLQEILETPPIT</sequence>
<dbReference type="PRINTS" id="PR00319">
    <property type="entry name" value="GPROTEINB"/>
</dbReference>